<dbReference type="NCBIfam" id="TIGR02136">
    <property type="entry name" value="ptsS_2"/>
    <property type="match status" value="1"/>
</dbReference>
<accession>A0A1H8RTW0</accession>
<dbReference type="GO" id="GO:0042301">
    <property type="term" value="F:phosphate ion binding"/>
    <property type="evidence" value="ECO:0007669"/>
    <property type="project" value="UniProtKB-UniRule"/>
</dbReference>
<dbReference type="GO" id="GO:0007155">
    <property type="term" value="P:cell adhesion"/>
    <property type="evidence" value="ECO:0007669"/>
    <property type="project" value="UniProtKB-UniRule"/>
</dbReference>
<keyword evidence="3 4" id="KW-0732">Signal</keyword>
<feature type="domain" description="PBP" evidence="5">
    <location>
        <begin position="42"/>
        <end position="298"/>
    </location>
</feature>
<dbReference type="PANTHER" id="PTHR30570">
    <property type="entry name" value="PERIPLASMIC PHOSPHATE BINDING COMPONENT OF PHOSPHATE ABC TRANSPORTER"/>
    <property type="match status" value="1"/>
</dbReference>
<evidence type="ECO:0000256" key="4">
    <source>
        <dbReference type="RuleBase" id="RU367119"/>
    </source>
</evidence>
<dbReference type="STRING" id="406100.SAMN04488052_102238"/>
<keyword evidence="7" id="KW-1185">Reference proteome</keyword>
<dbReference type="PANTHER" id="PTHR30570:SF6">
    <property type="entry name" value="PHOSPHATE-BINDING PROTEIN PSTS"/>
    <property type="match status" value="1"/>
</dbReference>
<keyword evidence="4" id="KW-0592">Phosphate transport</keyword>
<dbReference type="CDD" id="cd13653">
    <property type="entry name" value="PBP2_phosphate_like_1"/>
    <property type="match status" value="1"/>
</dbReference>
<evidence type="ECO:0000256" key="1">
    <source>
        <dbReference type="ARBA" id="ARBA00008725"/>
    </source>
</evidence>
<dbReference type="InterPro" id="IPR024370">
    <property type="entry name" value="PBP_domain"/>
</dbReference>
<keyword evidence="4" id="KW-0964">Secreted</keyword>
<feature type="chain" id="PRO_5027159634" description="Phosphate-binding protein" evidence="4">
    <location>
        <begin position="24"/>
        <end position="326"/>
    </location>
</feature>
<dbReference type="InterPro" id="IPR050811">
    <property type="entry name" value="Phosphate_ABC_transporter"/>
</dbReference>
<evidence type="ECO:0000313" key="6">
    <source>
        <dbReference type="EMBL" id="SEO69624.1"/>
    </source>
</evidence>
<dbReference type="GO" id="GO:0006817">
    <property type="term" value="P:phosphate ion transport"/>
    <property type="evidence" value="ECO:0007669"/>
    <property type="project" value="UniProtKB-UniRule"/>
</dbReference>
<dbReference type="GO" id="GO:0042597">
    <property type="term" value="C:periplasmic space"/>
    <property type="evidence" value="ECO:0007669"/>
    <property type="project" value="UniProtKB-SubCell"/>
</dbReference>
<dbReference type="InterPro" id="IPR011862">
    <property type="entry name" value="Phos-bd"/>
</dbReference>
<comment type="similarity">
    <text evidence="1 4">Belongs to the PstS family.</text>
</comment>
<comment type="subcellular location">
    <subcellularLocation>
        <location evidence="4">Periplasm</location>
    </subcellularLocation>
    <subcellularLocation>
        <location evidence="4">Secreted</location>
    </subcellularLocation>
</comment>
<dbReference type="Pfam" id="PF12849">
    <property type="entry name" value="PBP_like_2"/>
    <property type="match status" value="1"/>
</dbReference>
<dbReference type="EMBL" id="FOEG01000002">
    <property type="protein sequence ID" value="SEO69624.1"/>
    <property type="molecule type" value="Genomic_DNA"/>
</dbReference>
<proteinExistence type="inferred from homology"/>
<dbReference type="SUPFAM" id="SSF53850">
    <property type="entry name" value="Periplasmic binding protein-like II"/>
    <property type="match status" value="1"/>
</dbReference>
<evidence type="ECO:0000259" key="5">
    <source>
        <dbReference type="Pfam" id="PF12849"/>
    </source>
</evidence>
<name>A0A1H8RTW0_9GAMM</name>
<reference evidence="6 7" key="1">
    <citation type="submission" date="2016-10" db="EMBL/GenBank/DDBJ databases">
        <authorList>
            <person name="de Groot N.N."/>
        </authorList>
    </citation>
    <scope>NUCLEOTIDE SEQUENCE [LARGE SCALE GENOMIC DNA]</scope>
    <source>
        <strain evidence="6 7">CGMCC 1.6291</strain>
    </source>
</reference>
<protein>
    <recommendedName>
        <fullName evidence="4">Phosphate-binding protein</fullName>
    </recommendedName>
</protein>
<comment type="function">
    <text evidence="4">Involved in the system for phosphate transport across the cytoplasmic membrane.</text>
</comment>
<dbReference type="AlphaFoldDB" id="A0A1H8RTW0"/>
<evidence type="ECO:0000256" key="3">
    <source>
        <dbReference type="ARBA" id="ARBA00022729"/>
    </source>
</evidence>
<dbReference type="RefSeq" id="WP_425425068.1">
    <property type="nucleotide sequence ID" value="NZ_FOEG01000002.1"/>
</dbReference>
<keyword evidence="4" id="KW-0574">Periplasm</keyword>
<dbReference type="GO" id="GO:0005576">
    <property type="term" value="C:extracellular region"/>
    <property type="evidence" value="ECO:0007669"/>
    <property type="project" value="UniProtKB-SubCell"/>
</dbReference>
<keyword evidence="2 4" id="KW-0813">Transport</keyword>
<feature type="signal peptide" evidence="4">
    <location>
        <begin position="1"/>
        <end position="23"/>
    </location>
</feature>
<sequence>MFRNRLVTVAASALAVAALPAFADEGPELDDSLPGYESVSGISGSLSSQGSDTLNNLMTLWAEEFNDFYPNVNIQIEGAGSGTAPTALAEGTANFGPMSRQMRESEIEAFEDAHGYPPTLVRVAIDTIAVFVNRDNPIDGLSIDQVDAIFSETRRCGGDEDITRWGQVGLDGDWENRDFTLYSRNAVSGTYGYFREHALCDGDFKDAINEQPGSASVVQGVSESLNGIGYSGIGYNTSGVRAIKLGDDPDNLYEPNAENAISGDYPLARFLYVYVNKDPNEDLPPIEREFLRLVLSEEGQDVVRRDGFIPMPESAASREREQLGLE</sequence>
<evidence type="ECO:0000313" key="7">
    <source>
        <dbReference type="Proteomes" id="UP000199657"/>
    </source>
</evidence>
<organism evidence="6 7">
    <name type="scientific">Aquisalimonas asiatica</name>
    <dbReference type="NCBI Taxonomy" id="406100"/>
    <lineage>
        <taxon>Bacteria</taxon>
        <taxon>Pseudomonadati</taxon>
        <taxon>Pseudomonadota</taxon>
        <taxon>Gammaproteobacteria</taxon>
        <taxon>Chromatiales</taxon>
        <taxon>Ectothiorhodospiraceae</taxon>
        <taxon>Aquisalimonas</taxon>
    </lineage>
</organism>
<gene>
    <name evidence="6" type="ORF">SAMN04488052_102238</name>
</gene>
<dbReference type="Gene3D" id="3.40.190.10">
    <property type="entry name" value="Periplasmic binding protein-like II"/>
    <property type="match status" value="2"/>
</dbReference>
<dbReference type="Proteomes" id="UP000199657">
    <property type="component" value="Unassembled WGS sequence"/>
</dbReference>
<evidence type="ECO:0000256" key="2">
    <source>
        <dbReference type="ARBA" id="ARBA00022448"/>
    </source>
</evidence>